<evidence type="ECO:0000256" key="7">
    <source>
        <dbReference type="ARBA" id="ARBA00023136"/>
    </source>
</evidence>
<evidence type="ECO:0000256" key="6">
    <source>
        <dbReference type="ARBA" id="ARBA00023004"/>
    </source>
</evidence>
<dbReference type="CDD" id="cd03499">
    <property type="entry name" value="SQR_TypeC_SdhC"/>
    <property type="match status" value="1"/>
</dbReference>
<dbReference type="PANTHER" id="PTHR10978">
    <property type="entry name" value="SUCCINATE DEHYDROGENASE CYTOCHROME B560 SUBUNIT"/>
    <property type="match status" value="1"/>
</dbReference>
<dbReference type="PROSITE" id="PS01000">
    <property type="entry name" value="SDH_CYT_1"/>
    <property type="match status" value="1"/>
</dbReference>
<gene>
    <name evidence="9" type="ORF">MNBD_ALPHA12-863</name>
</gene>
<dbReference type="InterPro" id="IPR018495">
    <property type="entry name" value="Succ_DH_cyt_bsu_CS"/>
</dbReference>
<evidence type="ECO:0000256" key="4">
    <source>
        <dbReference type="ARBA" id="ARBA00022723"/>
    </source>
</evidence>
<evidence type="ECO:0000256" key="1">
    <source>
        <dbReference type="ARBA" id="ARBA00004141"/>
    </source>
</evidence>
<keyword evidence="6" id="KW-0408">Iron</keyword>
<dbReference type="EMBL" id="UOEO01000196">
    <property type="protein sequence ID" value="VAW22032.1"/>
    <property type="molecule type" value="Genomic_DNA"/>
</dbReference>
<proteinExistence type="predicted"/>
<dbReference type="Gene3D" id="1.20.1300.10">
    <property type="entry name" value="Fumarate reductase/succinate dehydrogenase, transmembrane subunit"/>
    <property type="match status" value="1"/>
</dbReference>
<reference evidence="9" key="1">
    <citation type="submission" date="2018-06" db="EMBL/GenBank/DDBJ databases">
        <authorList>
            <person name="Zhirakovskaya E."/>
        </authorList>
    </citation>
    <scope>NUCLEOTIDE SEQUENCE</scope>
</reference>
<keyword evidence="4" id="KW-0479">Metal-binding</keyword>
<evidence type="ECO:0000256" key="3">
    <source>
        <dbReference type="ARBA" id="ARBA00022692"/>
    </source>
</evidence>
<dbReference type="GO" id="GO:0016020">
    <property type="term" value="C:membrane"/>
    <property type="evidence" value="ECO:0007669"/>
    <property type="project" value="UniProtKB-SubCell"/>
</dbReference>
<sequence length="127" mass="14223">MVHPTRPLSPHLQIYKVSLTMAMSIIHRLSGVGLYLGMIIIAWWLAAAAAGPAYLDFVYLVFGNWLGQLVLVGFTWALYHHMLSGIRHFFWDTGAGLEPAARLNLTWLALVGGLVLTGLTWIFFVWI</sequence>
<feature type="transmembrane region" description="Helical" evidence="8">
    <location>
        <begin position="105"/>
        <end position="126"/>
    </location>
</feature>
<dbReference type="AlphaFoldDB" id="A0A3B0U6B8"/>
<dbReference type="PROSITE" id="PS01001">
    <property type="entry name" value="SDH_CYT_2"/>
    <property type="match status" value="1"/>
</dbReference>
<evidence type="ECO:0000313" key="9">
    <source>
        <dbReference type="EMBL" id="VAW22032.1"/>
    </source>
</evidence>
<dbReference type="SUPFAM" id="SSF81343">
    <property type="entry name" value="Fumarate reductase respiratory complex transmembrane subunits"/>
    <property type="match status" value="1"/>
</dbReference>
<feature type="transmembrane region" description="Helical" evidence="8">
    <location>
        <begin position="25"/>
        <end position="45"/>
    </location>
</feature>
<dbReference type="PANTHER" id="PTHR10978:SF5">
    <property type="entry name" value="SUCCINATE DEHYDROGENASE CYTOCHROME B560 SUBUNIT, MITOCHONDRIAL"/>
    <property type="match status" value="1"/>
</dbReference>
<organism evidence="9">
    <name type="scientific">hydrothermal vent metagenome</name>
    <dbReference type="NCBI Taxonomy" id="652676"/>
    <lineage>
        <taxon>unclassified sequences</taxon>
        <taxon>metagenomes</taxon>
        <taxon>ecological metagenomes</taxon>
    </lineage>
</organism>
<accession>A0A3B0U6B8</accession>
<dbReference type="NCBIfam" id="TIGR02970">
    <property type="entry name" value="succ_dehyd_cytB"/>
    <property type="match status" value="1"/>
</dbReference>
<feature type="transmembrane region" description="Helical" evidence="8">
    <location>
        <begin position="57"/>
        <end position="79"/>
    </location>
</feature>
<comment type="subcellular location">
    <subcellularLocation>
        <location evidence="1">Membrane</location>
        <topology evidence="1">Multi-pass membrane protein</topology>
    </subcellularLocation>
</comment>
<keyword evidence="3 8" id="KW-0812">Transmembrane</keyword>
<name>A0A3B0U6B8_9ZZZZ</name>
<dbReference type="InterPro" id="IPR000701">
    <property type="entry name" value="SuccDH_FuR_B_TM-su"/>
</dbReference>
<protein>
    <submittedName>
        <fullName evidence="9">Succinate dehydrogenase cytochrome b-556 subunit</fullName>
    </submittedName>
</protein>
<keyword evidence="5 8" id="KW-1133">Transmembrane helix</keyword>
<evidence type="ECO:0000256" key="5">
    <source>
        <dbReference type="ARBA" id="ARBA00022989"/>
    </source>
</evidence>
<keyword evidence="2" id="KW-0349">Heme</keyword>
<evidence type="ECO:0000256" key="8">
    <source>
        <dbReference type="SAM" id="Phobius"/>
    </source>
</evidence>
<keyword evidence="7 8" id="KW-0472">Membrane</keyword>
<evidence type="ECO:0000256" key="2">
    <source>
        <dbReference type="ARBA" id="ARBA00022617"/>
    </source>
</evidence>
<dbReference type="GO" id="GO:0046872">
    <property type="term" value="F:metal ion binding"/>
    <property type="evidence" value="ECO:0007669"/>
    <property type="project" value="UniProtKB-KW"/>
</dbReference>
<dbReference type="Pfam" id="PF01127">
    <property type="entry name" value="Sdh_cyt"/>
    <property type="match status" value="1"/>
</dbReference>
<dbReference type="GO" id="GO:0006099">
    <property type="term" value="P:tricarboxylic acid cycle"/>
    <property type="evidence" value="ECO:0007669"/>
    <property type="project" value="InterPro"/>
</dbReference>
<dbReference type="PIRSF" id="PIRSF000178">
    <property type="entry name" value="SDH_cyt_b560"/>
    <property type="match status" value="1"/>
</dbReference>
<dbReference type="GO" id="GO:0009055">
    <property type="term" value="F:electron transfer activity"/>
    <property type="evidence" value="ECO:0007669"/>
    <property type="project" value="InterPro"/>
</dbReference>
<dbReference type="InterPro" id="IPR014314">
    <property type="entry name" value="Succ_DH_cytb556"/>
</dbReference>
<dbReference type="InterPro" id="IPR034804">
    <property type="entry name" value="SQR/QFR_C/D"/>
</dbReference>